<reference evidence="2" key="1">
    <citation type="submission" date="2013-04" db="EMBL/GenBank/DDBJ databases">
        <authorList>
            <person name="Qu J."/>
            <person name="Murali S.C."/>
            <person name="Bandaranaike D."/>
            <person name="Bellair M."/>
            <person name="Blankenburg K."/>
            <person name="Chao H."/>
            <person name="Dinh H."/>
            <person name="Doddapaneni H."/>
            <person name="Downs B."/>
            <person name="Dugan-Rocha S."/>
            <person name="Elkadiri S."/>
            <person name="Gnanaolivu R.D."/>
            <person name="Hernandez B."/>
            <person name="Javaid M."/>
            <person name="Jayaseelan J.C."/>
            <person name="Lee S."/>
            <person name="Li M."/>
            <person name="Ming W."/>
            <person name="Munidasa M."/>
            <person name="Muniz J."/>
            <person name="Nguyen L."/>
            <person name="Ongeri F."/>
            <person name="Osuji N."/>
            <person name="Pu L.-L."/>
            <person name="Puazo M."/>
            <person name="Qu C."/>
            <person name="Quiroz J."/>
            <person name="Raj R."/>
            <person name="Weissenberger G."/>
            <person name="Xin Y."/>
            <person name="Zou X."/>
            <person name="Han Y."/>
            <person name="Richards S."/>
            <person name="Worley K."/>
            <person name="Muzny D."/>
            <person name="Gibbs R."/>
        </authorList>
    </citation>
    <scope>NUCLEOTIDE SEQUENCE</scope>
    <source>
        <strain evidence="2">Sampled in the wild</strain>
    </source>
</reference>
<feature type="region of interest" description="Disordered" evidence="1">
    <location>
        <begin position="127"/>
        <end position="147"/>
    </location>
</feature>
<name>A0A8K0KA48_LADFU</name>
<organism evidence="2 3">
    <name type="scientific">Ladona fulva</name>
    <name type="common">Scarce chaser dragonfly</name>
    <name type="synonym">Libellula fulva</name>
    <dbReference type="NCBI Taxonomy" id="123851"/>
    <lineage>
        <taxon>Eukaryota</taxon>
        <taxon>Metazoa</taxon>
        <taxon>Ecdysozoa</taxon>
        <taxon>Arthropoda</taxon>
        <taxon>Hexapoda</taxon>
        <taxon>Insecta</taxon>
        <taxon>Pterygota</taxon>
        <taxon>Palaeoptera</taxon>
        <taxon>Odonata</taxon>
        <taxon>Epiprocta</taxon>
        <taxon>Anisoptera</taxon>
        <taxon>Libelluloidea</taxon>
        <taxon>Libellulidae</taxon>
        <taxon>Ladona</taxon>
    </lineage>
</organism>
<dbReference type="AlphaFoldDB" id="A0A8K0KA48"/>
<evidence type="ECO:0000256" key="1">
    <source>
        <dbReference type="SAM" id="MobiDB-lite"/>
    </source>
</evidence>
<feature type="compositionally biased region" description="Low complexity" evidence="1">
    <location>
        <begin position="82"/>
        <end position="93"/>
    </location>
</feature>
<gene>
    <name evidence="2" type="ORF">J437_LFUL012264</name>
</gene>
<feature type="compositionally biased region" description="Basic and acidic residues" evidence="1">
    <location>
        <begin position="64"/>
        <end position="80"/>
    </location>
</feature>
<comment type="caution">
    <text evidence="2">The sequence shown here is derived from an EMBL/GenBank/DDBJ whole genome shotgun (WGS) entry which is preliminary data.</text>
</comment>
<dbReference type="EMBL" id="KZ308551">
    <property type="protein sequence ID" value="KAG8231354.1"/>
    <property type="molecule type" value="Genomic_DNA"/>
</dbReference>
<reference evidence="2" key="2">
    <citation type="submission" date="2017-10" db="EMBL/GenBank/DDBJ databases">
        <title>Ladona fulva Genome sequencing and assembly.</title>
        <authorList>
            <person name="Murali S."/>
            <person name="Richards S."/>
            <person name="Bandaranaike D."/>
            <person name="Bellair M."/>
            <person name="Blankenburg K."/>
            <person name="Chao H."/>
            <person name="Dinh H."/>
            <person name="Doddapaneni H."/>
            <person name="Dugan-Rocha S."/>
            <person name="Elkadiri S."/>
            <person name="Gnanaolivu R."/>
            <person name="Hernandez B."/>
            <person name="Skinner E."/>
            <person name="Javaid M."/>
            <person name="Lee S."/>
            <person name="Li M."/>
            <person name="Ming W."/>
            <person name="Munidasa M."/>
            <person name="Muniz J."/>
            <person name="Nguyen L."/>
            <person name="Hughes D."/>
            <person name="Osuji N."/>
            <person name="Pu L.-L."/>
            <person name="Puazo M."/>
            <person name="Qu C."/>
            <person name="Quiroz J."/>
            <person name="Raj R."/>
            <person name="Weissenberger G."/>
            <person name="Xin Y."/>
            <person name="Zou X."/>
            <person name="Han Y."/>
            <person name="Worley K."/>
            <person name="Muzny D."/>
            <person name="Gibbs R."/>
        </authorList>
    </citation>
    <scope>NUCLEOTIDE SEQUENCE</scope>
    <source>
        <strain evidence="2">Sampled in the wild</strain>
    </source>
</reference>
<evidence type="ECO:0000313" key="3">
    <source>
        <dbReference type="Proteomes" id="UP000792457"/>
    </source>
</evidence>
<dbReference type="Proteomes" id="UP000792457">
    <property type="component" value="Unassembled WGS sequence"/>
</dbReference>
<feature type="region of interest" description="Disordered" evidence="1">
    <location>
        <begin position="64"/>
        <end position="93"/>
    </location>
</feature>
<keyword evidence="3" id="KW-1185">Reference proteome</keyword>
<evidence type="ECO:0000313" key="2">
    <source>
        <dbReference type="EMBL" id="KAG8231354.1"/>
    </source>
</evidence>
<accession>A0A8K0KA48</accession>
<protein>
    <submittedName>
        <fullName evidence="2">Uncharacterized protein</fullName>
    </submittedName>
</protein>
<proteinExistence type="predicted"/>
<sequence length="147" mass="16704">MVLRFCDTSLQVRSGNVLRNKPRRFFSTCQRRKKRLPFISPDNQPRNKGEIIGICIWREKRERMTDEDDRARKMDLDGRENAAAVSVPPATSSLTLPSKVTESIFFPSGGPGSERLARPASLSEDAVISNQTIRESPHDRPQWNILP</sequence>